<dbReference type="Pfam" id="PF12937">
    <property type="entry name" value="F-box-like"/>
    <property type="match status" value="1"/>
</dbReference>
<dbReference type="AlphaFoldDB" id="A0AAV2TVS2"/>
<dbReference type="InterPro" id="IPR036047">
    <property type="entry name" value="F-box-like_dom_sf"/>
</dbReference>
<accession>A0AAV2TVS2</accession>
<feature type="domain" description="F-box" evidence="1">
    <location>
        <begin position="27"/>
        <end position="73"/>
    </location>
</feature>
<protein>
    <recommendedName>
        <fullName evidence="1">F-box domain-containing protein</fullName>
    </recommendedName>
</protein>
<organism evidence="2 3">
    <name type="scientific">Calicophoron daubneyi</name>
    <name type="common">Rumen fluke</name>
    <name type="synonym">Paramphistomum daubneyi</name>
    <dbReference type="NCBI Taxonomy" id="300641"/>
    <lineage>
        <taxon>Eukaryota</taxon>
        <taxon>Metazoa</taxon>
        <taxon>Spiralia</taxon>
        <taxon>Lophotrochozoa</taxon>
        <taxon>Platyhelminthes</taxon>
        <taxon>Trematoda</taxon>
        <taxon>Digenea</taxon>
        <taxon>Plagiorchiida</taxon>
        <taxon>Pronocephalata</taxon>
        <taxon>Paramphistomoidea</taxon>
        <taxon>Paramphistomidae</taxon>
        <taxon>Calicophoron</taxon>
    </lineage>
</organism>
<evidence type="ECO:0000259" key="1">
    <source>
        <dbReference type="PROSITE" id="PS50181"/>
    </source>
</evidence>
<dbReference type="Proteomes" id="UP001497525">
    <property type="component" value="Unassembled WGS sequence"/>
</dbReference>
<sequence length="436" mass="49866">MIPIKSEKRARKYISPVSNQLPRTVKKSVPTFIPDDIVIEILKWLSPRDLCNCAMVCKRWWDLSKSDLVWRRKYELFVVRRGIRNEHLLPSSYKQLLFRRERILKHLSLDKVDCRKNLRLRKLSCSVGVTILDKNGEMITHHEKPLSNNLTNGECEVLTDLTDSSLAVENMGMLTVWCVVPLFPTSMMNVALSPRQYIISKQVNLSSFSPSSCACMEYSEPNFFRIHNCVRGLLIGQWEDSTVAFVSAVYSLTDFLNALKKIICGGDKNRIELSRNIITPCVEEHNAFSNFDLSAYILFTDFTRTSCGANIWRSFECPNGQCRLVSPDDRGSHVLLDHFSCNRARIGSFDVTFQKLFVIRFMMLLSDGRCFWSLSQWVALKPAKSGQMHFEEERGRLFSFAAEDEVGKLTGMILIADSTESPHVLVDLKVQLNNAV</sequence>
<dbReference type="EMBL" id="CAXLJL010000711">
    <property type="protein sequence ID" value="CAL5140266.1"/>
    <property type="molecule type" value="Genomic_DNA"/>
</dbReference>
<evidence type="ECO:0000313" key="3">
    <source>
        <dbReference type="Proteomes" id="UP001497525"/>
    </source>
</evidence>
<gene>
    <name evidence="2" type="ORF">CDAUBV1_LOCUS15434</name>
</gene>
<comment type="caution">
    <text evidence="2">The sequence shown here is derived from an EMBL/GenBank/DDBJ whole genome shotgun (WGS) entry which is preliminary data.</text>
</comment>
<dbReference type="PROSITE" id="PS50181">
    <property type="entry name" value="FBOX"/>
    <property type="match status" value="1"/>
</dbReference>
<dbReference type="Gene3D" id="1.20.1280.50">
    <property type="match status" value="1"/>
</dbReference>
<proteinExistence type="predicted"/>
<evidence type="ECO:0000313" key="2">
    <source>
        <dbReference type="EMBL" id="CAL5140266.1"/>
    </source>
</evidence>
<dbReference type="PANTHER" id="PTHR46731:SF1">
    <property type="entry name" value="F-BOX ONLY PROTEIN 15"/>
    <property type="match status" value="1"/>
</dbReference>
<dbReference type="SUPFAM" id="SSF81383">
    <property type="entry name" value="F-box domain"/>
    <property type="match status" value="1"/>
</dbReference>
<dbReference type="CDD" id="cd09917">
    <property type="entry name" value="F-box_SF"/>
    <property type="match status" value="1"/>
</dbReference>
<reference evidence="2" key="1">
    <citation type="submission" date="2024-06" db="EMBL/GenBank/DDBJ databases">
        <authorList>
            <person name="Liu X."/>
            <person name="Lenzi L."/>
            <person name="Haldenby T S."/>
            <person name="Uol C."/>
        </authorList>
    </citation>
    <scope>NUCLEOTIDE SEQUENCE</scope>
</reference>
<dbReference type="GO" id="GO:0019005">
    <property type="term" value="C:SCF ubiquitin ligase complex"/>
    <property type="evidence" value="ECO:0007669"/>
    <property type="project" value="TreeGrafter"/>
</dbReference>
<name>A0AAV2TVS2_CALDB</name>
<dbReference type="PANTHER" id="PTHR46731">
    <property type="entry name" value="F-BOX ONLY PROTEIN 15"/>
    <property type="match status" value="1"/>
</dbReference>
<dbReference type="InterPro" id="IPR001810">
    <property type="entry name" value="F-box_dom"/>
</dbReference>
<dbReference type="SMART" id="SM00256">
    <property type="entry name" value="FBOX"/>
    <property type="match status" value="1"/>
</dbReference>